<dbReference type="STRING" id="643562.Daes_0648"/>
<dbReference type="Proteomes" id="UP000002191">
    <property type="component" value="Chromosome"/>
</dbReference>
<name>E6VZ03_PSEA9</name>
<dbReference type="RefSeq" id="WP_013513598.1">
    <property type="nucleotide sequence ID" value="NC_014844.1"/>
</dbReference>
<sequence precursor="true">MPARNPHVRTVSAISGLLIFTALMLAAGFALADPARLLAAIDGDSLRVELGGKIEEVRLIGIDAPEGRQRFGDQARSHVLRLCIDRELRLEYDAERRDRYGRLLAYVHAGDVMVNEEMIRAGLALPLPVKPNTAHAKRFRRAEAEARAARRGFWAEGGLDMTPAQWRKKHGR</sequence>
<dbReference type="KEGG" id="das:Daes_0648"/>
<evidence type="ECO:0000256" key="2">
    <source>
        <dbReference type="ARBA" id="ARBA00022759"/>
    </source>
</evidence>
<proteinExistence type="predicted"/>
<evidence type="ECO:0000256" key="1">
    <source>
        <dbReference type="ARBA" id="ARBA00022722"/>
    </source>
</evidence>
<dbReference type="PROSITE" id="PS50830">
    <property type="entry name" value="TNASE_3"/>
    <property type="match status" value="1"/>
</dbReference>
<evidence type="ECO:0000313" key="5">
    <source>
        <dbReference type="EMBL" id="ADU61666.1"/>
    </source>
</evidence>
<dbReference type="GO" id="GO:0004519">
    <property type="term" value="F:endonuclease activity"/>
    <property type="evidence" value="ECO:0007669"/>
    <property type="project" value="UniProtKB-KW"/>
</dbReference>
<dbReference type="InterPro" id="IPR035437">
    <property type="entry name" value="SNase_OB-fold_sf"/>
</dbReference>
<accession>E6VZ03</accession>
<reference evidence="5 6" key="2">
    <citation type="journal article" date="2014" name="Genome Announc.">
        <title>Complete Genome Sequence of the Subsurface, Mesophilic Sulfate-Reducing Bacterium Desulfovibrio aespoeensis Aspo-2.</title>
        <authorList>
            <person name="Pedersen K."/>
            <person name="Bengtsson A."/>
            <person name="Edlund J."/>
            <person name="Rabe L."/>
            <person name="Hazen T."/>
            <person name="Chakraborty R."/>
            <person name="Goodwin L."/>
            <person name="Shapiro N."/>
        </authorList>
    </citation>
    <scope>NUCLEOTIDE SEQUENCE [LARGE SCALE GENOMIC DNA]</scope>
    <source>
        <strain evidence="6">ATCC 700646 / DSM 10631 / Aspo-2</strain>
    </source>
</reference>
<keyword evidence="2" id="KW-0255">Endonuclease</keyword>
<reference evidence="6" key="1">
    <citation type="submission" date="2010-12" db="EMBL/GenBank/DDBJ databases">
        <title>Complete sequence of Desulfovibrio aespoeensis Aspo-2.</title>
        <authorList>
            <consortium name="US DOE Joint Genome Institute"/>
            <person name="Lucas S."/>
            <person name="Copeland A."/>
            <person name="Lapidus A."/>
            <person name="Cheng J.-F."/>
            <person name="Goodwin L."/>
            <person name="Pitluck S."/>
            <person name="Chertkov O."/>
            <person name="Misra M."/>
            <person name="Detter J.C."/>
            <person name="Han C."/>
            <person name="Tapia R."/>
            <person name="Land M."/>
            <person name="Hauser L."/>
            <person name="Kyrpides N."/>
            <person name="Ivanova N."/>
            <person name="Ovchinnikova G."/>
            <person name="Pedersen K."/>
            <person name="Jagevall S."/>
            <person name="Hazen T."/>
            <person name="Woyke T."/>
        </authorList>
    </citation>
    <scope>NUCLEOTIDE SEQUENCE [LARGE SCALE GENOMIC DNA]</scope>
    <source>
        <strain evidence="6">ATCC 700646 / DSM 10631 / Aspo-2</strain>
    </source>
</reference>
<evidence type="ECO:0000256" key="3">
    <source>
        <dbReference type="ARBA" id="ARBA00022801"/>
    </source>
</evidence>
<dbReference type="Gene3D" id="2.40.50.90">
    <property type="match status" value="1"/>
</dbReference>
<keyword evidence="1" id="KW-0540">Nuclease</keyword>
<feature type="domain" description="TNase-like" evidence="4">
    <location>
        <begin position="31"/>
        <end position="156"/>
    </location>
</feature>
<dbReference type="PANTHER" id="PTHR12302:SF3">
    <property type="entry name" value="SERINE_THREONINE-PROTEIN KINASE 31"/>
    <property type="match status" value="1"/>
</dbReference>
<dbReference type="InterPro" id="IPR016071">
    <property type="entry name" value="Staphylococal_nuclease_OB-fold"/>
</dbReference>
<dbReference type="eggNOG" id="COG1525">
    <property type="taxonomic scope" value="Bacteria"/>
</dbReference>
<keyword evidence="3" id="KW-0378">Hydrolase</keyword>
<gene>
    <name evidence="5" type="ordered locus">Daes_0648</name>
</gene>
<evidence type="ECO:0000313" key="6">
    <source>
        <dbReference type="Proteomes" id="UP000002191"/>
    </source>
</evidence>
<dbReference type="AlphaFoldDB" id="E6VZ03"/>
<organism evidence="5 6">
    <name type="scientific">Pseudodesulfovibrio aespoeensis (strain ATCC 700646 / DSM 10631 / Aspo-2)</name>
    <name type="common">Desulfovibrio aespoeensis</name>
    <dbReference type="NCBI Taxonomy" id="643562"/>
    <lineage>
        <taxon>Bacteria</taxon>
        <taxon>Pseudomonadati</taxon>
        <taxon>Thermodesulfobacteriota</taxon>
        <taxon>Desulfovibrionia</taxon>
        <taxon>Desulfovibrionales</taxon>
        <taxon>Desulfovibrionaceae</taxon>
    </lineage>
</organism>
<dbReference type="SMART" id="SM00318">
    <property type="entry name" value="SNc"/>
    <property type="match status" value="1"/>
</dbReference>
<dbReference type="PANTHER" id="PTHR12302">
    <property type="entry name" value="EBNA2 BINDING PROTEIN P100"/>
    <property type="match status" value="1"/>
</dbReference>
<evidence type="ECO:0000259" key="4">
    <source>
        <dbReference type="PROSITE" id="PS50830"/>
    </source>
</evidence>
<dbReference type="Pfam" id="PF00565">
    <property type="entry name" value="SNase"/>
    <property type="match status" value="1"/>
</dbReference>
<dbReference type="SUPFAM" id="SSF50199">
    <property type="entry name" value="Staphylococcal nuclease"/>
    <property type="match status" value="1"/>
</dbReference>
<dbReference type="OrthoDB" id="4376109at2"/>
<protein>
    <submittedName>
        <fullName evidence="5">Nuclease (SNase domain-containing protein)</fullName>
    </submittedName>
</protein>
<dbReference type="HOGENOM" id="CLU_046484_5_3_7"/>
<keyword evidence="6" id="KW-1185">Reference proteome</keyword>
<dbReference type="GO" id="GO:0016787">
    <property type="term" value="F:hydrolase activity"/>
    <property type="evidence" value="ECO:0007669"/>
    <property type="project" value="UniProtKB-KW"/>
</dbReference>
<dbReference type="EMBL" id="CP002431">
    <property type="protein sequence ID" value="ADU61666.1"/>
    <property type="molecule type" value="Genomic_DNA"/>
</dbReference>